<gene>
    <name evidence="2" type="ordered locus">AXY_17760</name>
</gene>
<dbReference type="STRING" id="698758.AXY_17760"/>
<dbReference type="Pfam" id="PF14153">
    <property type="entry name" value="Spore_coat_CotO"/>
    <property type="match status" value="1"/>
</dbReference>
<reference evidence="2 3" key="1">
    <citation type="submission" date="2011-01" db="EMBL/GenBank/DDBJ databases">
        <title>Whole genome sequence of Amphibacillus xylinus NBRC 15112.</title>
        <authorList>
            <person name="Nakazawa H."/>
            <person name="Katano Y."/>
            <person name="Nakamura S."/>
            <person name="Sasagawa M."/>
            <person name="Fukada J."/>
            <person name="Arai T."/>
            <person name="Sasakura N."/>
            <person name="Mochizuki D."/>
            <person name="Hosoyama A."/>
            <person name="Harada K."/>
            <person name="Horikawa H."/>
            <person name="Kato Y."/>
            <person name="Harada T."/>
            <person name="Sasaki K."/>
            <person name="Sekiguchi M."/>
            <person name="Hodoyama M."/>
            <person name="Nishiko R."/>
            <person name="Narita H."/>
            <person name="Hanamaki A."/>
            <person name="Hata C."/>
            <person name="Konno Y."/>
            <person name="Niimura Y."/>
            <person name="Yamazaki S."/>
            <person name="Fujita N."/>
        </authorList>
    </citation>
    <scope>NUCLEOTIDE SEQUENCE [LARGE SCALE GENOMIC DNA]</scope>
    <source>
        <strain evidence="3">ATCC 51415 / DSM 6626 / JCM 7361 / LMG 17667 / NBRC 15112 / Ep01</strain>
    </source>
</reference>
<protein>
    <recommendedName>
        <fullName evidence="4">Spore coat protein CotO</fullName>
    </recommendedName>
</protein>
<dbReference type="HOGENOM" id="CLU_2010451_0_0_9"/>
<dbReference type="EMBL" id="AP012050">
    <property type="protein sequence ID" value="BAM47908.1"/>
    <property type="molecule type" value="Genomic_DNA"/>
</dbReference>
<evidence type="ECO:0000313" key="3">
    <source>
        <dbReference type="Proteomes" id="UP000006294"/>
    </source>
</evidence>
<evidence type="ECO:0000256" key="1">
    <source>
        <dbReference type="SAM" id="MobiDB-lite"/>
    </source>
</evidence>
<name>K0J7T1_AMPXN</name>
<dbReference type="OrthoDB" id="2970540at2"/>
<proteinExistence type="predicted"/>
<dbReference type="RefSeq" id="WP_015010497.1">
    <property type="nucleotide sequence ID" value="NC_018704.1"/>
</dbReference>
<keyword evidence="3" id="KW-1185">Reference proteome</keyword>
<evidence type="ECO:0008006" key="4">
    <source>
        <dbReference type="Google" id="ProtNLM"/>
    </source>
</evidence>
<evidence type="ECO:0000313" key="2">
    <source>
        <dbReference type="EMBL" id="BAM47908.1"/>
    </source>
</evidence>
<organism evidence="2 3">
    <name type="scientific">Amphibacillus xylanus (strain ATCC 51415 / DSM 6626 / JCM 7361 / LMG 17667 / NBRC 15112 / Ep01)</name>
    <dbReference type="NCBI Taxonomy" id="698758"/>
    <lineage>
        <taxon>Bacteria</taxon>
        <taxon>Bacillati</taxon>
        <taxon>Bacillota</taxon>
        <taxon>Bacilli</taxon>
        <taxon>Bacillales</taxon>
        <taxon>Bacillaceae</taxon>
        <taxon>Amphibacillus</taxon>
    </lineage>
</organism>
<feature type="region of interest" description="Disordered" evidence="1">
    <location>
        <begin position="14"/>
        <end position="45"/>
    </location>
</feature>
<dbReference type="InterPro" id="IPR025439">
    <property type="entry name" value="Spore_coat_CotO"/>
</dbReference>
<dbReference type="AlphaFoldDB" id="K0J7T1"/>
<accession>K0J7T1</accession>
<feature type="compositionally biased region" description="Polar residues" evidence="1">
    <location>
        <begin position="32"/>
        <end position="45"/>
    </location>
</feature>
<dbReference type="Proteomes" id="UP000006294">
    <property type="component" value="Chromosome"/>
</dbReference>
<sequence>MASKPLLFIDQSSSMTPHAPMQAEYHTEYEESSNPSVQQELGRHTNQSRNAFNQMTIEEKLDYLAKPSAFLPKLNCRFSVGNKLYRGRIIAREGQQFVFEDRHTKRKRNFMIEEISDLRIIGF</sequence>
<dbReference type="KEGG" id="axl:AXY_17760"/>